<dbReference type="SMART" id="SM00065">
    <property type="entry name" value="GAF"/>
    <property type="match status" value="1"/>
</dbReference>
<dbReference type="Pfam" id="PF13185">
    <property type="entry name" value="GAF_2"/>
    <property type="match status" value="1"/>
</dbReference>
<dbReference type="Proteomes" id="UP000005234">
    <property type="component" value="Chromosome"/>
</dbReference>
<dbReference type="eggNOG" id="COG2203">
    <property type="taxonomic scope" value="Bacteria"/>
</dbReference>
<dbReference type="SUPFAM" id="SSF47384">
    <property type="entry name" value="Homodimeric domain of signal transducing histidine kinase"/>
    <property type="match status" value="1"/>
</dbReference>
<feature type="domain" description="Response regulatory" evidence="12">
    <location>
        <begin position="1104"/>
        <end position="1221"/>
    </location>
</feature>
<keyword evidence="10" id="KW-0812">Transmembrane</keyword>
<evidence type="ECO:0000256" key="9">
    <source>
        <dbReference type="SAM" id="Coils"/>
    </source>
</evidence>
<keyword evidence="4 8" id="KW-0597">Phosphoprotein</keyword>
<dbReference type="InterPro" id="IPR001789">
    <property type="entry name" value="Sig_transdc_resp-reg_receiver"/>
</dbReference>
<dbReference type="KEGG" id="fau:Fraau_2421"/>
<dbReference type="InterPro" id="IPR036890">
    <property type="entry name" value="HATPase_C_sf"/>
</dbReference>
<dbReference type="SUPFAM" id="SSF52172">
    <property type="entry name" value="CheY-like"/>
    <property type="match status" value="3"/>
</dbReference>
<dbReference type="InterPro" id="IPR005467">
    <property type="entry name" value="His_kinase_dom"/>
</dbReference>
<dbReference type="Gene3D" id="6.10.340.10">
    <property type="match status" value="1"/>
</dbReference>
<dbReference type="InterPro" id="IPR029016">
    <property type="entry name" value="GAF-like_dom_sf"/>
</dbReference>
<dbReference type="PANTHER" id="PTHR43047:SF72">
    <property type="entry name" value="OSMOSENSING HISTIDINE PROTEIN KINASE SLN1"/>
    <property type="match status" value="1"/>
</dbReference>
<dbReference type="SMART" id="SM00387">
    <property type="entry name" value="HATPase_c"/>
    <property type="match status" value="1"/>
</dbReference>
<dbReference type="InterPro" id="IPR004358">
    <property type="entry name" value="Sig_transdc_His_kin-like_C"/>
</dbReference>
<dbReference type="OrthoDB" id="9810730at2"/>
<organism evidence="14 15">
    <name type="scientific">Frateuria aurantia (strain ATCC 33424 / DSM 6220 / KCTC 2777 / LMG 1558 / NBRC 3245 / NCIMB 13370)</name>
    <name type="common">Acetobacter aurantius</name>
    <dbReference type="NCBI Taxonomy" id="767434"/>
    <lineage>
        <taxon>Bacteria</taxon>
        <taxon>Pseudomonadati</taxon>
        <taxon>Pseudomonadota</taxon>
        <taxon>Gammaproteobacteria</taxon>
        <taxon>Lysobacterales</taxon>
        <taxon>Rhodanobacteraceae</taxon>
        <taxon>Frateuria</taxon>
    </lineage>
</organism>
<feature type="modified residue" description="4-aspartylphosphate" evidence="8">
    <location>
        <position position="1012"/>
    </location>
</feature>
<dbReference type="SUPFAM" id="SSF158472">
    <property type="entry name" value="HAMP domain-like"/>
    <property type="match status" value="1"/>
</dbReference>
<dbReference type="PROSITE" id="PS50096">
    <property type="entry name" value="IQ"/>
    <property type="match status" value="1"/>
</dbReference>
<keyword evidence="7" id="KW-0902">Two-component regulatory system</keyword>
<dbReference type="PROSITE" id="PS50109">
    <property type="entry name" value="HIS_KIN"/>
    <property type="match status" value="1"/>
</dbReference>
<dbReference type="STRING" id="767434.Fraau_2421"/>
<feature type="domain" description="HAMP" evidence="13">
    <location>
        <begin position="227"/>
        <end position="282"/>
    </location>
</feature>
<dbReference type="InterPro" id="IPR003594">
    <property type="entry name" value="HATPase_dom"/>
</dbReference>
<protein>
    <recommendedName>
        <fullName evidence="3">histidine kinase</fullName>
        <ecNumber evidence="3">2.7.13.3</ecNumber>
    </recommendedName>
</protein>
<dbReference type="SMART" id="SM00304">
    <property type="entry name" value="HAMP"/>
    <property type="match status" value="1"/>
</dbReference>
<evidence type="ECO:0000313" key="15">
    <source>
        <dbReference type="Proteomes" id="UP000005234"/>
    </source>
</evidence>
<dbReference type="CDD" id="cd00082">
    <property type="entry name" value="HisKA"/>
    <property type="match status" value="1"/>
</dbReference>
<dbReference type="InterPro" id="IPR003018">
    <property type="entry name" value="GAF"/>
</dbReference>
<dbReference type="SMART" id="SM00388">
    <property type="entry name" value="HisKA"/>
    <property type="match status" value="1"/>
</dbReference>
<reference evidence="14" key="1">
    <citation type="submission" date="2012-02" db="EMBL/GenBank/DDBJ databases">
        <title>The complete genome of Frateuria aurantia DSM 6220.</title>
        <authorList>
            <consortium name="US DOE Joint Genome Institute (JGI-PGF)"/>
            <person name="Lucas S."/>
            <person name="Copeland A."/>
            <person name="Lapidus A."/>
            <person name="Glavina del Rio T."/>
            <person name="Dalin E."/>
            <person name="Tice H."/>
            <person name="Bruce D."/>
            <person name="Goodwin L."/>
            <person name="Pitluck S."/>
            <person name="Peters L."/>
            <person name="Ovchinnikova G."/>
            <person name="Teshima H."/>
            <person name="Kyrpides N."/>
            <person name="Mavromatis K."/>
            <person name="Ivanova N."/>
            <person name="Brettin T."/>
            <person name="Detter J.C."/>
            <person name="Han C."/>
            <person name="Larimer F."/>
            <person name="Land M."/>
            <person name="Hauser L."/>
            <person name="Markowitz V."/>
            <person name="Cheng J.-F."/>
            <person name="Hugenholtz P."/>
            <person name="Woyke T."/>
            <person name="Wu D."/>
            <person name="Brambilla E."/>
            <person name="Klenk H.-P."/>
            <person name="Eisen J.A."/>
        </authorList>
    </citation>
    <scope>NUCLEOTIDE SEQUENCE</scope>
    <source>
        <strain evidence="14">DSM 6220</strain>
    </source>
</reference>
<evidence type="ECO:0000256" key="6">
    <source>
        <dbReference type="ARBA" id="ARBA00022777"/>
    </source>
</evidence>
<dbReference type="eggNOG" id="COG0745">
    <property type="taxonomic scope" value="Bacteria"/>
</dbReference>
<dbReference type="InterPro" id="IPR007891">
    <property type="entry name" value="CHASE3"/>
</dbReference>
<dbReference type="GO" id="GO:0000155">
    <property type="term" value="F:phosphorelay sensor kinase activity"/>
    <property type="evidence" value="ECO:0007669"/>
    <property type="project" value="InterPro"/>
</dbReference>
<keyword evidence="10" id="KW-1133">Transmembrane helix</keyword>
<dbReference type="PRINTS" id="PR00344">
    <property type="entry name" value="BCTRLSENSOR"/>
</dbReference>
<dbReference type="PROSITE" id="PS50885">
    <property type="entry name" value="HAMP"/>
    <property type="match status" value="1"/>
</dbReference>
<comment type="subcellular location">
    <subcellularLocation>
        <location evidence="2">Membrane</location>
    </subcellularLocation>
</comment>
<dbReference type="InterPro" id="IPR036097">
    <property type="entry name" value="HisK_dim/P_sf"/>
</dbReference>
<dbReference type="PANTHER" id="PTHR43047">
    <property type="entry name" value="TWO-COMPONENT HISTIDINE PROTEIN KINASE"/>
    <property type="match status" value="1"/>
</dbReference>
<dbReference type="Gene3D" id="3.30.565.10">
    <property type="entry name" value="Histidine kinase-like ATPase, C-terminal domain"/>
    <property type="match status" value="1"/>
</dbReference>
<feature type="transmembrane region" description="Helical" evidence="10">
    <location>
        <begin position="21"/>
        <end position="42"/>
    </location>
</feature>
<evidence type="ECO:0000256" key="8">
    <source>
        <dbReference type="PROSITE-ProRule" id="PRU00169"/>
    </source>
</evidence>
<dbReference type="InterPro" id="IPR003660">
    <property type="entry name" value="HAMP_dom"/>
</dbReference>
<keyword evidence="9" id="KW-0175">Coiled coil</keyword>
<dbReference type="SUPFAM" id="SSF55874">
    <property type="entry name" value="ATPase domain of HSP90 chaperone/DNA topoisomerase II/histidine kinase"/>
    <property type="match status" value="1"/>
</dbReference>
<dbReference type="eggNOG" id="COG5278">
    <property type="taxonomic scope" value="Bacteria"/>
</dbReference>
<keyword evidence="5" id="KW-0808">Transferase</keyword>
<keyword evidence="6 14" id="KW-0418">Kinase</keyword>
<dbReference type="SMART" id="SM00448">
    <property type="entry name" value="REC"/>
    <property type="match status" value="3"/>
</dbReference>
<dbReference type="CDD" id="cd16922">
    <property type="entry name" value="HATPase_EvgS-ArcB-TorS-like"/>
    <property type="match status" value="1"/>
</dbReference>
<evidence type="ECO:0000259" key="11">
    <source>
        <dbReference type="PROSITE" id="PS50109"/>
    </source>
</evidence>
<dbReference type="InterPro" id="IPR003661">
    <property type="entry name" value="HisK_dim/P_dom"/>
</dbReference>
<feature type="coiled-coil region" evidence="9">
    <location>
        <begin position="449"/>
        <end position="535"/>
    </location>
</feature>
<evidence type="ECO:0000256" key="2">
    <source>
        <dbReference type="ARBA" id="ARBA00004370"/>
    </source>
</evidence>
<dbReference type="Gene3D" id="1.10.287.130">
    <property type="match status" value="1"/>
</dbReference>
<dbReference type="Gene3D" id="3.30.450.40">
    <property type="match status" value="1"/>
</dbReference>
<dbReference type="eggNOG" id="COG0784">
    <property type="taxonomic scope" value="Bacteria"/>
</dbReference>
<evidence type="ECO:0000256" key="3">
    <source>
        <dbReference type="ARBA" id="ARBA00012438"/>
    </source>
</evidence>
<dbReference type="CDD" id="cd06225">
    <property type="entry name" value="HAMP"/>
    <property type="match status" value="1"/>
</dbReference>
<dbReference type="Pfam" id="PF00072">
    <property type="entry name" value="Response_reg"/>
    <property type="match status" value="3"/>
</dbReference>
<evidence type="ECO:0000256" key="10">
    <source>
        <dbReference type="SAM" id="Phobius"/>
    </source>
</evidence>
<dbReference type="Pfam" id="PF00672">
    <property type="entry name" value="HAMP"/>
    <property type="match status" value="1"/>
</dbReference>
<sequence length="1223" mass="135261">MQIRATRSTWLENLPIRHKTLLAIGSLLVLMVVAAAFALYTISTENHSRALTWVSYQTQLELAKVRRAALTSQAGVRGYLLTQDPQEKRNFEQGNADLSDAVQQLRGLASQHPDQLQRIDQLQRLIDQWQLQTEHNAFESMDKLAVSDPVQLAYRQRQLQLYAMSHRTVKVSDIEAVLNSIAAAAETSISASDAQLAHAISTARKVVWTTLILSLLFGALVLRAASRTVTRPMRRITELMTQLADPEDHNEVVIQGQGRKDEIGAIARALQVFKEMAVTLEHRDWLRSSTSTISGLLQEAESLQGFANTLTAELSPLLQAGVGVFYLHDEASAVLRLTGSYGFKHRKHLDTEYRLGEGLVGQAAGERKTIVLEGVPEDYIRIHSGTGEASPRVIVVLPLILRDRLLGVLELASFKRLSDRQLQLLDQLMPIASLTLENLGRSLRTQALLEQTQHQADELRSSAEQLRQQQEELIATNEELQSRSSELQQQSLLLQSSEEELRVQAEELQASNEELRQKTDTLDQQKSILESLQQETASKADQLAQASHYKSEFLANMSHELRTPLNSLLILSRSLADNREGNLDEEQKESARIIHESGSNLLRLINDILDLSKVEAGKMELQLQEFPINDLAVALRRTFDHVAREKLLDFIIHVDPRVPATVITDMAKLEQIGNNLVGNAFKFTSQGAVTVSIGIPDADTQIPAHLRHTAMLTISVTDTGIGVPEELRSKIFQAFEQANNSTSRQYGGTGLGLAISMRLAELMGGVITLRSEHGRGSTFTLLLPQIAREDVPELQQAVVTTTSVAPPATAGRPASAAMQVPGLLPERVDDDRDNIYDGDTVILAIEDDPIFSRILIDMIRRNGHRALAALDGEAGLQLAERYRPTGIVLDVMLPGMDGWAVLDRLKHHSATRHIPVHFISAVDDSMRGKEQGAVGFLTKPASKEAVNQAFARLLHFASGNPRNLLIVDDDEDSRVAIRNLLKADHLGIDEVDSAETALARLAERDYDCVVLDLGLPGMSGMELLEQLRLRGELPPIVIYSGRDLSREESLKLRQYTDSIVVKGVRSPDRLLDEVSLFLHSIRHAPPPSSQSSAPVADAQLDGRKVLLVDDDMRNLFALSKVMRGWGMQVTLAQNGQKGLDALAEDDGLELVLMDIMMPIMDGYQTMQAIRAQPAHARLPIIALTAKAMSGDREQCLEAGANDYLSKPIDIDKLASILRVWLPH</sequence>
<gene>
    <name evidence="14" type="ordered locus">Fraau_2421</name>
</gene>
<evidence type="ECO:0000256" key="1">
    <source>
        <dbReference type="ARBA" id="ARBA00000085"/>
    </source>
</evidence>
<dbReference type="EMBL" id="CP003350">
    <property type="protein sequence ID" value="AFC86786.1"/>
    <property type="molecule type" value="Genomic_DNA"/>
</dbReference>
<evidence type="ECO:0000256" key="4">
    <source>
        <dbReference type="ARBA" id="ARBA00022553"/>
    </source>
</evidence>
<dbReference type="Pfam" id="PF05227">
    <property type="entry name" value="CHASE3"/>
    <property type="match status" value="1"/>
</dbReference>
<dbReference type="Gene3D" id="3.40.50.2300">
    <property type="match status" value="3"/>
</dbReference>
<accession>H8L6A9</accession>
<dbReference type="GO" id="GO:0005886">
    <property type="term" value="C:plasma membrane"/>
    <property type="evidence" value="ECO:0007669"/>
    <property type="project" value="TreeGrafter"/>
</dbReference>
<dbReference type="AlphaFoldDB" id="H8L6A9"/>
<feature type="modified residue" description="4-aspartylphosphate" evidence="8">
    <location>
        <position position="1154"/>
    </location>
</feature>
<feature type="domain" description="Response regulatory" evidence="12">
    <location>
        <begin position="841"/>
        <end position="954"/>
    </location>
</feature>
<proteinExistence type="predicted"/>
<comment type="catalytic activity">
    <reaction evidence="1">
        <text>ATP + protein L-histidine = ADP + protein N-phospho-L-histidine.</text>
        <dbReference type="EC" id="2.7.13.3"/>
    </reaction>
</comment>
<evidence type="ECO:0000256" key="5">
    <source>
        <dbReference type="ARBA" id="ARBA00022679"/>
    </source>
</evidence>
<dbReference type="InterPro" id="IPR011006">
    <property type="entry name" value="CheY-like_superfamily"/>
</dbReference>
<evidence type="ECO:0000256" key="7">
    <source>
        <dbReference type="ARBA" id="ARBA00023012"/>
    </source>
</evidence>
<dbReference type="CDD" id="cd00156">
    <property type="entry name" value="REC"/>
    <property type="match status" value="1"/>
</dbReference>
<dbReference type="CDD" id="cd17546">
    <property type="entry name" value="REC_hyHK_CKI1_RcsC-like"/>
    <property type="match status" value="1"/>
</dbReference>
<dbReference type="Pfam" id="PF02518">
    <property type="entry name" value="HATPase_c"/>
    <property type="match status" value="1"/>
</dbReference>
<feature type="domain" description="Response regulatory" evidence="12">
    <location>
        <begin position="963"/>
        <end position="1077"/>
    </location>
</feature>
<dbReference type="RefSeq" id="WP_014403789.1">
    <property type="nucleotide sequence ID" value="NC_017033.1"/>
</dbReference>
<feature type="modified residue" description="4-aspartylphosphate" evidence="8">
    <location>
        <position position="890"/>
    </location>
</feature>
<dbReference type="EC" id="2.7.13.3" evidence="3"/>
<name>H8L6A9_FRAAD</name>
<evidence type="ECO:0000259" key="13">
    <source>
        <dbReference type="PROSITE" id="PS50885"/>
    </source>
</evidence>
<dbReference type="PROSITE" id="PS50110">
    <property type="entry name" value="RESPONSE_REGULATORY"/>
    <property type="match status" value="3"/>
</dbReference>
<dbReference type="HOGENOM" id="CLU_000445_127_1_6"/>
<dbReference type="GO" id="GO:0009927">
    <property type="term" value="F:histidine phosphotransfer kinase activity"/>
    <property type="evidence" value="ECO:0007669"/>
    <property type="project" value="TreeGrafter"/>
</dbReference>
<dbReference type="FunFam" id="3.30.565.10:FF:000010">
    <property type="entry name" value="Sensor histidine kinase RcsC"/>
    <property type="match status" value="1"/>
</dbReference>
<evidence type="ECO:0000313" key="14">
    <source>
        <dbReference type="EMBL" id="AFC86786.1"/>
    </source>
</evidence>
<dbReference type="eggNOG" id="COG5002">
    <property type="taxonomic scope" value="Bacteria"/>
</dbReference>
<evidence type="ECO:0000259" key="12">
    <source>
        <dbReference type="PROSITE" id="PS50110"/>
    </source>
</evidence>
<keyword evidence="15" id="KW-1185">Reference proteome</keyword>
<dbReference type="Pfam" id="PF00512">
    <property type="entry name" value="HisKA"/>
    <property type="match status" value="1"/>
</dbReference>
<dbReference type="SUPFAM" id="SSF55781">
    <property type="entry name" value="GAF domain-like"/>
    <property type="match status" value="1"/>
</dbReference>
<feature type="domain" description="Histidine kinase" evidence="11">
    <location>
        <begin position="556"/>
        <end position="787"/>
    </location>
</feature>
<keyword evidence="10" id="KW-0472">Membrane</keyword>